<dbReference type="InterPro" id="IPR006638">
    <property type="entry name" value="Elp3/MiaA/NifB-like_rSAM"/>
</dbReference>
<dbReference type="NCBIfam" id="NF004884">
    <property type="entry name" value="PRK06245.1"/>
    <property type="match status" value="1"/>
</dbReference>
<keyword evidence="8 10" id="KW-0456">Lyase</keyword>
<dbReference type="InterPro" id="IPR007197">
    <property type="entry name" value="rSAM"/>
</dbReference>
<comment type="similarity">
    <text evidence="10">Belongs to the radical SAM superfamily. CofG family.</text>
</comment>
<comment type="function">
    <text evidence="10">Catalyzes the radical-mediated synthesis of 7,8-didemethyl-8-hydroxy-5-deazariboflavin (FO) from 5-amino-5-(4-hydroxybenzyl)-6-(D-ribitylimino)-5,6-dihydrouracil.</text>
</comment>
<dbReference type="AlphaFoldDB" id="A0ABD6BFL6"/>
<evidence type="ECO:0000256" key="8">
    <source>
        <dbReference type="ARBA" id="ARBA00023239"/>
    </source>
</evidence>
<dbReference type="InterPro" id="IPR019939">
    <property type="entry name" value="CofG_family"/>
</dbReference>
<comment type="caution">
    <text evidence="12">The sequence shown here is derived from an EMBL/GenBank/DDBJ whole genome shotgun (WGS) entry which is preliminary data.</text>
</comment>
<gene>
    <name evidence="10 12" type="primary">cofG</name>
    <name evidence="12" type="ORF">ACFR99_09470</name>
</gene>
<dbReference type="SFLD" id="SFLDS00029">
    <property type="entry name" value="Radical_SAM"/>
    <property type="match status" value="1"/>
</dbReference>
<keyword evidence="6 10" id="KW-0408">Iron</keyword>
<feature type="domain" description="Radical SAM core" evidence="11">
    <location>
        <begin position="36"/>
        <end position="272"/>
    </location>
</feature>
<sequence>MFPGASEYGVEITVDERAVEELLAVSPTDVDAPSELTFARNVFVPLTTACRYTCTYCTYFDPPGQASVLSLEEVREICRRGADAGCTEALFTFGDDPDDRYTEIHAQLAEWGYDSIHEYLRAACEVALEEGLLPHANPGDQTRTQMETVADVNASMGVMLETTAEVGAHAGPRRKVPGQRLRTIRNAGELDVAFTTGILVGIGETWRDRAESLLAIRELHDRYDHIQEVIVQPVVDNERWTDGSPDLATMRRATAMARAALPEEISVQVPPNLAPANDLVDCGVDDLGGVSPVTDDHINPDYKWPALRELEAIADSAGLPLGERLPVYERFLPADLRPDGFDERVADGADGGREWLSAAIRDALTADGPAGKRYRSVLRDETAATVE</sequence>
<dbReference type="SFLD" id="SFLDG01064">
    <property type="entry name" value="F420__menaquinone_cofactor_bio"/>
    <property type="match status" value="1"/>
</dbReference>
<reference evidence="12 13" key="1">
    <citation type="journal article" date="2019" name="Int. J. Syst. Evol. Microbiol.">
        <title>The Global Catalogue of Microorganisms (GCM) 10K type strain sequencing project: providing services to taxonomists for standard genome sequencing and annotation.</title>
        <authorList>
            <consortium name="The Broad Institute Genomics Platform"/>
            <consortium name="The Broad Institute Genome Sequencing Center for Infectious Disease"/>
            <person name="Wu L."/>
            <person name="Ma J."/>
        </authorList>
    </citation>
    <scope>NUCLEOTIDE SEQUENCE [LARGE SCALE GENOMIC DNA]</scope>
    <source>
        <strain evidence="12 13">CGMCC 1.12230</strain>
    </source>
</reference>
<evidence type="ECO:0000256" key="6">
    <source>
        <dbReference type="ARBA" id="ARBA00023004"/>
    </source>
</evidence>
<keyword evidence="13" id="KW-1185">Reference proteome</keyword>
<evidence type="ECO:0000256" key="2">
    <source>
        <dbReference type="ARBA" id="ARBA00012126"/>
    </source>
</evidence>
<keyword evidence="7 10" id="KW-0411">Iron-sulfur</keyword>
<proteinExistence type="inferred from homology"/>
<dbReference type="EC" id="4.3.1.32" evidence="2 10"/>
<dbReference type="HAMAP" id="MF_01611">
    <property type="entry name" value="FO_synth_sub1"/>
    <property type="match status" value="1"/>
</dbReference>
<evidence type="ECO:0000256" key="5">
    <source>
        <dbReference type="ARBA" id="ARBA00022723"/>
    </source>
</evidence>
<comment type="catalytic activity">
    <reaction evidence="9 10">
        <text>5-amino-5-(4-hydroxybenzyl)-6-(D-ribitylimino)-5,6-dihydrouracil + S-adenosyl-L-methionine = 7,8-didemethyl-8-hydroxy-5-deazariboflavin + 5'-deoxyadenosine + L-methionine + NH4(+) + H(+)</text>
        <dbReference type="Rhea" id="RHEA:55204"/>
        <dbReference type="ChEBI" id="CHEBI:15378"/>
        <dbReference type="ChEBI" id="CHEBI:17319"/>
        <dbReference type="ChEBI" id="CHEBI:28938"/>
        <dbReference type="ChEBI" id="CHEBI:57844"/>
        <dbReference type="ChEBI" id="CHEBI:59789"/>
        <dbReference type="ChEBI" id="CHEBI:59904"/>
        <dbReference type="ChEBI" id="CHEBI:85936"/>
        <dbReference type="EC" id="4.3.1.32"/>
    </reaction>
</comment>
<dbReference type="SUPFAM" id="SSF102114">
    <property type="entry name" value="Radical SAM enzymes"/>
    <property type="match status" value="1"/>
</dbReference>
<dbReference type="RefSeq" id="WP_390286655.1">
    <property type="nucleotide sequence ID" value="NZ_JBHUDI010000005.1"/>
</dbReference>
<dbReference type="SFLD" id="SFLDF00294">
    <property type="entry name" value="7_8-didemethyl-8-hydroxy-5-dea"/>
    <property type="match status" value="1"/>
</dbReference>
<feature type="binding site" evidence="10">
    <location>
        <position position="57"/>
    </location>
    <ligand>
        <name>[4Fe-4S] cluster</name>
        <dbReference type="ChEBI" id="CHEBI:49883"/>
        <note>4Fe-4S-S-AdoMet</note>
    </ligand>
</feature>
<evidence type="ECO:0000256" key="3">
    <source>
        <dbReference type="ARBA" id="ARBA00022485"/>
    </source>
</evidence>
<protein>
    <recommendedName>
        <fullName evidence="2 10">7,8-didemethyl-8-hydroxy-5-deazariboflavin synthase</fullName>
        <ecNumber evidence="2 10">4.3.1.32</ecNumber>
    </recommendedName>
    <alternativeName>
        <fullName evidence="10">FO synthase subunit 1</fullName>
    </alternativeName>
</protein>
<evidence type="ECO:0000313" key="13">
    <source>
        <dbReference type="Proteomes" id="UP001597076"/>
    </source>
</evidence>
<evidence type="ECO:0000256" key="1">
    <source>
        <dbReference type="ARBA" id="ARBA00004712"/>
    </source>
</evidence>
<dbReference type="InterPro" id="IPR034405">
    <property type="entry name" value="F420"/>
</dbReference>
<dbReference type="InterPro" id="IPR013785">
    <property type="entry name" value="Aldolase_TIM"/>
</dbReference>
<feature type="binding site" evidence="10">
    <location>
        <position position="54"/>
    </location>
    <ligand>
        <name>[4Fe-4S] cluster</name>
        <dbReference type="ChEBI" id="CHEBI:49883"/>
        <note>4Fe-4S-S-AdoMet</note>
    </ligand>
</feature>
<dbReference type="InterPro" id="IPR058240">
    <property type="entry name" value="rSAM_sf"/>
</dbReference>
<dbReference type="GO" id="GO:0044689">
    <property type="term" value="F:7,8-didemethyl-8-hydroxy-5-deazariboflavin synthase activity"/>
    <property type="evidence" value="ECO:0007669"/>
    <property type="project" value="UniProtKB-EC"/>
</dbReference>
<dbReference type="SFLD" id="SFLDG01388">
    <property type="entry name" value="7_8-didemethyl-8-hydroxy-5-dea"/>
    <property type="match status" value="1"/>
</dbReference>
<evidence type="ECO:0000256" key="9">
    <source>
        <dbReference type="ARBA" id="ARBA00048974"/>
    </source>
</evidence>
<organism evidence="12 13">
    <name type="scientific">Haloarchaeobius amylolyticus</name>
    <dbReference type="NCBI Taxonomy" id="1198296"/>
    <lineage>
        <taxon>Archaea</taxon>
        <taxon>Methanobacteriati</taxon>
        <taxon>Methanobacteriota</taxon>
        <taxon>Stenosarchaea group</taxon>
        <taxon>Halobacteria</taxon>
        <taxon>Halobacteriales</taxon>
        <taxon>Halorubellaceae</taxon>
        <taxon>Haloarchaeobius</taxon>
    </lineage>
</organism>
<comment type="cofactor">
    <cofactor evidence="10">
        <name>[4Fe-4S] cluster</name>
        <dbReference type="ChEBI" id="CHEBI:49883"/>
    </cofactor>
    <text evidence="10">Binds 1 [4Fe-4S] cluster. The cluster is coordinated with 3 cysteines and an exchangeable S-adenosyl-L-methionine.</text>
</comment>
<evidence type="ECO:0000259" key="11">
    <source>
        <dbReference type="PROSITE" id="PS51918"/>
    </source>
</evidence>
<dbReference type="SMART" id="SM00729">
    <property type="entry name" value="Elp3"/>
    <property type="match status" value="1"/>
</dbReference>
<dbReference type="GO" id="GO:0005506">
    <property type="term" value="F:iron ion binding"/>
    <property type="evidence" value="ECO:0007669"/>
    <property type="project" value="UniProtKB-UniRule"/>
</dbReference>
<dbReference type="PANTHER" id="PTHR43076:SF15">
    <property type="entry name" value="7,8-DIDEMETHYL-8-HYDROXY-5-DEAZARIBOFLAVIN SYNTHASE"/>
    <property type="match status" value="1"/>
</dbReference>
<evidence type="ECO:0000313" key="12">
    <source>
        <dbReference type="EMBL" id="MFD1563776.1"/>
    </source>
</evidence>
<dbReference type="Gene3D" id="3.20.20.70">
    <property type="entry name" value="Aldolase class I"/>
    <property type="match status" value="1"/>
</dbReference>
<comment type="subunit">
    <text evidence="10">The FO synthase complex consists of two subunits, CofG and CofH.</text>
</comment>
<dbReference type="EMBL" id="JBHUDI010000005">
    <property type="protein sequence ID" value="MFD1563776.1"/>
    <property type="molecule type" value="Genomic_DNA"/>
</dbReference>
<accession>A0ABD6BFL6</accession>
<dbReference type="Proteomes" id="UP001597076">
    <property type="component" value="Unassembled WGS sequence"/>
</dbReference>
<dbReference type="Pfam" id="PF04055">
    <property type="entry name" value="Radical_SAM"/>
    <property type="match status" value="1"/>
</dbReference>
<keyword evidence="4 10" id="KW-0949">S-adenosyl-L-methionine</keyword>
<evidence type="ECO:0000256" key="7">
    <source>
        <dbReference type="ARBA" id="ARBA00023014"/>
    </source>
</evidence>
<keyword evidence="3 10" id="KW-0004">4Fe-4S</keyword>
<name>A0ABD6BFL6_9EURY</name>
<dbReference type="PANTHER" id="PTHR43076">
    <property type="entry name" value="FO SYNTHASE (COFH)"/>
    <property type="match status" value="1"/>
</dbReference>
<evidence type="ECO:0000256" key="10">
    <source>
        <dbReference type="HAMAP-Rule" id="MF_01611"/>
    </source>
</evidence>
<dbReference type="PROSITE" id="PS51918">
    <property type="entry name" value="RADICAL_SAM"/>
    <property type="match status" value="1"/>
</dbReference>
<dbReference type="CDD" id="cd01335">
    <property type="entry name" value="Radical_SAM"/>
    <property type="match status" value="1"/>
</dbReference>
<dbReference type="NCBIfam" id="TIGR03550">
    <property type="entry name" value="F420_cofG"/>
    <property type="match status" value="1"/>
</dbReference>
<comment type="pathway">
    <text evidence="1 10">Cofactor biosynthesis; coenzyme F0 biosynthesis.</text>
</comment>
<feature type="binding site" evidence="10">
    <location>
        <position position="50"/>
    </location>
    <ligand>
        <name>[4Fe-4S] cluster</name>
        <dbReference type="ChEBI" id="CHEBI:49883"/>
        <note>4Fe-4S-S-AdoMet</note>
    </ligand>
</feature>
<evidence type="ECO:0000256" key="4">
    <source>
        <dbReference type="ARBA" id="ARBA00022691"/>
    </source>
</evidence>
<dbReference type="GO" id="GO:0051539">
    <property type="term" value="F:4 iron, 4 sulfur cluster binding"/>
    <property type="evidence" value="ECO:0007669"/>
    <property type="project" value="UniProtKB-KW"/>
</dbReference>
<keyword evidence="5 10" id="KW-0479">Metal-binding</keyword>